<dbReference type="SUPFAM" id="SSF53335">
    <property type="entry name" value="S-adenosyl-L-methionine-dependent methyltransferases"/>
    <property type="match status" value="1"/>
</dbReference>
<keyword evidence="4" id="KW-1185">Reference proteome</keyword>
<keyword evidence="1" id="KW-0472">Membrane</keyword>
<feature type="transmembrane region" description="Helical" evidence="1">
    <location>
        <begin position="16"/>
        <end position="33"/>
    </location>
</feature>
<keyword evidence="1" id="KW-1133">Transmembrane helix</keyword>
<comment type="caution">
    <text evidence="3">The sequence shown here is derived from an EMBL/GenBank/DDBJ whole genome shotgun (WGS) entry which is preliminary data.</text>
</comment>
<dbReference type="InterPro" id="IPR026913">
    <property type="entry name" value="METTL24"/>
</dbReference>
<sequence length="329" mass="38367">MTTTTVRDLGRGLLRPRFFIAAFIVTAIVTMGMHRQRLMNEEFDIMRHAFEMDGKANRHYSSAAEVARKIQNSERLYQKQVQKRTAYIRENNADVGAWFPKAKEMMPLWWYFQPSFNCPHEVERVGRFNDGGKWMCGMTVLESMTKEDKCVIYSLGVFDDSSWEKEMIDRTNCQVYAFDASVNGISGDAAGNPNIHFFKYFVGGKDEVDKDGTVWKTLKTIMKENGHEWIDVLKIDIEGNEFDALNAMMDQFEILPFSQLQIEIHLFGDMEDRNLFMDFVKFWERLEGHYIRPFWSELNTVYSRIDKGLGLSEYSFINIGGKHKLLQNL</sequence>
<gene>
    <name evidence="3" type="ORF">EC957_000708</name>
</gene>
<dbReference type="PANTHER" id="PTHR32026:SF10">
    <property type="entry name" value="METHYLTRANSFERASE-LIKE PROTEIN 24-RELATED"/>
    <property type="match status" value="1"/>
</dbReference>
<organism evidence="3 4">
    <name type="scientific">Mortierella hygrophila</name>
    <dbReference type="NCBI Taxonomy" id="979708"/>
    <lineage>
        <taxon>Eukaryota</taxon>
        <taxon>Fungi</taxon>
        <taxon>Fungi incertae sedis</taxon>
        <taxon>Mucoromycota</taxon>
        <taxon>Mortierellomycotina</taxon>
        <taxon>Mortierellomycetes</taxon>
        <taxon>Mortierellales</taxon>
        <taxon>Mortierellaceae</taxon>
        <taxon>Mortierella</taxon>
    </lineage>
</organism>
<dbReference type="PANTHER" id="PTHR32026">
    <property type="entry name" value="METHYLTRANSFERASE-LIKE PROTEIN 24"/>
    <property type="match status" value="1"/>
</dbReference>
<keyword evidence="1" id="KW-0812">Transmembrane</keyword>
<dbReference type="InterPro" id="IPR025714">
    <property type="entry name" value="Methyltranfer_dom"/>
</dbReference>
<protein>
    <recommendedName>
        <fullName evidence="2">Methyltransferase domain-containing protein</fullName>
    </recommendedName>
</protein>
<evidence type="ECO:0000256" key="1">
    <source>
        <dbReference type="SAM" id="Phobius"/>
    </source>
</evidence>
<evidence type="ECO:0000259" key="2">
    <source>
        <dbReference type="Pfam" id="PF13383"/>
    </source>
</evidence>
<reference evidence="3" key="1">
    <citation type="journal article" date="2020" name="Fungal Divers.">
        <title>Resolving the Mortierellaceae phylogeny through synthesis of multi-gene phylogenetics and phylogenomics.</title>
        <authorList>
            <person name="Vandepol N."/>
            <person name="Liber J."/>
            <person name="Desiro A."/>
            <person name="Na H."/>
            <person name="Kennedy M."/>
            <person name="Barry K."/>
            <person name="Grigoriev I.V."/>
            <person name="Miller A.N."/>
            <person name="O'Donnell K."/>
            <person name="Stajich J.E."/>
            <person name="Bonito G."/>
        </authorList>
    </citation>
    <scope>NUCLEOTIDE SEQUENCE</scope>
    <source>
        <strain evidence="3">NRRL 2591</strain>
    </source>
</reference>
<evidence type="ECO:0000313" key="3">
    <source>
        <dbReference type="EMBL" id="KAF9550406.1"/>
    </source>
</evidence>
<dbReference type="Pfam" id="PF13383">
    <property type="entry name" value="Methyltransf_22"/>
    <property type="match status" value="1"/>
</dbReference>
<dbReference type="EMBL" id="JAAAXW010000011">
    <property type="protein sequence ID" value="KAF9550406.1"/>
    <property type="molecule type" value="Genomic_DNA"/>
</dbReference>
<dbReference type="AlphaFoldDB" id="A0A9P6K854"/>
<dbReference type="Proteomes" id="UP000723463">
    <property type="component" value="Unassembled WGS sequence"/>
</dbReference>
<proteinExistence type="predicted"/>
<accession>A0A9P6K854</accession>
<dbReference type="InterPro" id="IPR029063">
    <property type="entry name" value="SAM-dependent_MTases_sf"/>
</dbReference>
<name>A0A9P6K854_9FUNG</name>
<feature type="domain" description="Methyltransferase" evidence="2">
    <location>
        <begin position="100"/>
        <end position="301"/>
    </location>
</feature>
<evidence type="ECO:0000313" key="4">
    <source>
        <dbReference type="Proteomes" id="UP000723463"/>
    </source>
</evidence>